<feature type="non-terminal residue" evidence="3">
    <location>
        <position position="1287"/>
    </location>
</feature>
<organism evidence="2 3">
    <name type="scientific">Limulus polyphemus</name>
    <name type="common">Atlantic horseshoe crab</name>
    <dbReference type="NCBI Taxonomy" id="6850"/>
    <lineage>
        <taxon>Eukaryota</taxon>
        <taxon>Metazoa</taxon>
        <taxon>Ecdysozoa</taxon>
        <taxon>Arthropoda</taxon>
        <taxon>Chelicerata</taxon>
        <taxon>Merostomata</taxon>
        <taxon>Xiphosura</taxon>
        <taxon>Limulidae</taxon>
        <taxon>Limulus</taxon>
    </lineage>
</organism>
<dbReference type="GeneID" id="111083062"/>
<name>A0ABM1RUE1_LIMPO</name>
<keyword evidence="2" id="KW-1185">Reference proteome</keyword>
<gene>
    <name evidence="3" type="primary">LOC111083062</name>
</gene>
<feature type="region of interest" description="Disordered" evidence="1">
    <location>
        <begin position="298"/>
        <end position="317"/>
    </location>
</feature>
<feature type="region of interest" description="Disordered" evidence="1">
    <location>
        <begin position="1143"/>
        <end position="1234"/>
    </location>
</feature>
<dbReference type="PANTHER" id="PTHR21696:SF2">
    <property type="entry name" value="PROTEIN UNC-79 HOMOLOG"/>
    <property type="match status" value="1"/>
</dbReference>
<dbReference type="InterPro" id="IPR024855">
    <property type="entry name" value="UNC79"/>
</dbReference>
<feature type="compositionally biased region" description="Basic and acidic residues" evidence="1">
    <location>
        <begin position="1143"/>
        <end position="1171"/>
    </location>
</feature>
<dbReference type="RefSeq" id="XP_022234996.1">
    <property type="nucleotide sequence ID" value="XM_022379288.1"/>
</dbReference>
<evidence type="ECO:0000256" key="1">
    <source>
        <dbReference type="SAM" id="MobiDB-lite"/>
    </source>
</evidence>
<protein>
    <submittedName>
        <fullName evidence="3">Uncharacterized protein LOC111083062</fullName>
    </submittedName>
</protein>
<dbReference type="PANTHER" id="PTHR21696">
    <property type="entry name" value="PROTEIN UNC-79 HOMOLOG"/>
    <property type="match status" value="1"/>
</dbReference>
<feature type="compositionally biased region" description="Basic and acidic residues" evidence="1">
    <location>
        <begin position="306"/>
        <end position="316"/>
    </location>
</feature>
<dbReference type="Proteomes" id="UP000694941">
    <property type="component" value="Unplaced"/>
</dbReference>
<feature type="non-terminal residue" evidence="3">
    <location>
        <position position="1"/>
    </location>
</feature>
<accession>A0ABM1RUE1</accession>
<feature type="compositionally biased region" description="Basic residues" evidence="1">
    <location>
        <begin position="1172"/>
        <end position="1182"/>
    </location>
</feature>
<reference evidence="3" key="1">
    <citation type="submission" date="2025-08" db="UniProtKB">
        <authorList>
            <consortium name="RefSeq"/>
        </authorList>
    </citation>
    <scope>IDENTIFICATION</scope>
    <source>
        <tissue evidence="3">Muscle</tissue>
    </source>
</reference>
<evidence type="ECO:0000313" key="2">
    <source>
        <dbReference type="Proteomes" id="UP000694941"/>
    </source>
</evidence>
<proteinExistence type="predicted"/>
<evidence type="ECO:0000313" key="3">
    <source>
        <dbReference type="RefSeq" id="XP_022234996.1"/>
    </source>
</evidence>
<sequence length="1287" mass="144065">GHLKELVQEENHFLQILHHVMDMEDHDKDTLHLLVFLLMQFLSRQDHSHPSEEKAMARNQHIILRHLNILLGYNPAEKGFLVPPHKLRNSPVFRAFLVSLPKVLDYNFKIGNILLNVCLPVLIYCPSPQRFAYEHQLPSYSLWLLDSHARHSWLVATLVILYKYRYSSPPYCKQIQMLIHIVLNTLEAQHHVCKYSTGPLLSPVPSRFRDFSCVSGDVENLQEHYTPPNEPPSSTDEVKLSFTATVTNLRGLHHKALGENSFSEIGKDQPMIYKEKADWKTKKLLDYGCSCDDDVEPELEAIPESPKSESSGKDTGELELSSIETVSVLTEQARVRVVKDNGLTDHVVVFDPSKTTNVCSNQAPKDTYISQDGISAFPVSEILETDHGDCRSVRDVPVEKFVHESMEKDEFKMEVTCARVLDTEQSNTNMKILQPMLSTEIYEAMEPYDTYNSPEMTCHVNKPEVFNDQQQILKIETEVCSTVFPQSASEGLLVPKPTGYKEEPHSLSVSSSKQFINNSLQVYVSEPPFVSMGPAFTEKEASKTVQTKDAGVGKDVIMESAFTEKVDSKTVQTKDAGVGKDVIMGPAFTEKVTNKTVQTKDAIMGPAFTEKVANKTVQTKDVGVGKDVIMGPAFTEKVASKTVQTKEAGVGKDVIMGPAFTEKVASKTVQTKEAGVGKDNRTVCLLKSRDYTHRVSHPYPSVSSKVNTVVRAQGEEMSSSTGEFSSGITVSKRKSKEPYNQEIVSSSYDAGIEKCTISYSQTDPMKQKPRIQRMGAFDTGSLKVKPVHNEKLKVSEIESKVGEIKNVSHENLHVKQLCSMFGTESNVSTLSYHDDKKVVSTGDKQNDHCKSLWHVEIHRPIHLEPISNKPNPERLLPIGIPEKNLRAASYPTNRSISEDTVSKCYPQNLVTVKSSEEAAQRRILEAFETEKAVQTPKYLDWPAHRHFPAEERLLPIGTPPKRTRNKTKSLEESESSVSFYSGPHFAQTQIFNKVPVMARIETSEIGPANLKTLVVTTIPQNSAETKGQESLLEENNIQTNEQPENDALYHTACSSVIEDIEGETQTEGIKEQLPEIATNKHPAWSNFTFPELKSSIDIEWNKNDGLFEDLLPPEYSLEHRISNDDYIECHSDKELVDAYPEKGSLEKSDSFDSKEDDDHGKLQKEKEDVKSKLHYRPKKQRKMGLSSIEIQRLADPKCANSRRRKTEASSNNSSIGFLSKRSSTSQSSGGGHIGEDTVTERCSECGGALQEFSNEELGLCIVILSTYVHREPILASSLLPEMFQAVS</sequence>